<dbReference type="Gene3D" id="3.40.50.2300">
    <property type="match status" value="1"/>
</dbReference>
<keyword evidence="10 14" id="KW-1133">Transmembrane helix</keyword>
<gene>
    <name evidence="18" type="ORF">H5P27_06535</name>
</gene>
<keyword evidence="6 14" id="KW-0812">Transmembrane</keyword>
<evidence type="ECO:0000256" key="9">
    <source>
        <dbReference type="ARBA" id="ARBA00022840"/>
    </source>
</evidence>
<protein>
    <recommendedName>
        <fullName evidence="3">histidine kinase</fullName>
        <ecNumber evidence="3">2.7.13.3</ecNumber>
    </recommendedName>
</protein>
<dbReference type="Proteomes" id="UP000526501">
    <property type="component" value="Unassembled WGS sequence"/>
</dbReference>
<dbReference type="SMART" id="SM00304">
    <property type="entry name" value="HAMP"/>
    <property type="match status" value="1"/>
</dbReference>
<dbReference type="CDD" id="cd00082">
    <property type="entry name" value="HisKA"/>
    <property type="match status" value="1"/>
</dbReference>
<dbReference type="PROSITE" id="PS50885">
    <property type="entry name" value="HAMP"/>
    <property type="match status" value="1"/>
</dbReference>
<dbReference type="PRINTS" id="PR00344">
    <property type="entry name" value="BCTRLSENSOR"/>
</dbReference>
<dbReference type="PROSITE" id="PS50109">
    <property type="entry name" value="HIS_KIN"/>
    <property type="match status" value="1"/>
</dbReference>
<keyword evidence="8" id="KW-0418">Kinase</keyword>
<dbReference type="SUPFAM" id="SSF52172">
    <property type="entry name" value="CheY-like"/>
    <property type="match status" value="1"/>
</dbReference>
<name>A0A7X1B4Y7_9BACT</name>
<organism evidence="18 19">
    <name type="scientific">Pelagicoccus albus</name>
    <dbReference type="NCBI Taxonomy" id="415222"/>
    <lineage>
        <taxon>Bacteria</taxon>
        <taxon>Pseudomonadati</taxon>
        <taxon>Verrucomicrobiota</taxon>
        <taxon>Opitutia</taxon>
        <taxon>Puniceicoccales</taxon>
        <taxon>Pelagicoccaceae</taxon>
        <taxon>Pelagicoccus</taxon>
    </lineage>
</organism>
<dbReference type="AlphaFoldDB" id="A0A7X1B4Y7"/>
<dbReference type="GO" id="GO:0016020">
    <property type="term" value="C:membrane"/>
    <property type="evidence" value="ECO:0007669"/>
    <property type="project" value="UniProtKB-SubCell"/>
</dbReference>
<accession>A0A7X1B4Y7</accession>
<evidence type="ECO:0000256" key="4">
    <source>
        <dbReference type="ARBA" id="ARBA00022553"/>
    </source>
</evidence>
<dbReference type="CDD" id="cd17546">
    <property type="entry name" value="REC_hyHK_CKI1_RcsC-like"/>
    <property type="match status" value="1"/>
</dbReference>
<dbReference type="CDD" id="cd06225">
    <property type="entry name" value="HAMP"/>
    <property type="match status" value="1"/>
</dbReference>
<evidence type="ECO:0000256" key="2">
    <source>
        <dbReference type="ARBA" id="ARBA00004370"/>
    </source>
</evidence>
<reference evidence="18 19" key="1">
    <citation type="submission" date="2020-07" db="EMBL/GenBank/DDBJ databases">
        <authorList>
            <person name="Feng X."/>
        </authorList>
    </citation>
    <scope>NUCLEOTIDE SEQUENCE [LARGE SCALE GENOMIC DNA]</scope>
    <source>
        <strain evidence="18 19">JCM23202</strain>
    </source>
</reference>
<dbReference type="InterPro" id="IPR036890">
    <property type="entry name" value="HATPase_C_sf"/>
</dbReference>
<dbReference type="FunFam" id="1.10.287.130:FF:000004">
    <property type="entry name" value="Ethylene receptor 1"/>
    <property type="match status" value="1"/>
</dbReference>
<comment type="subcellular location">
    <subcellularLocation>
        <location evidence="2">Membrane</location>
    </subcellularLocation>
</comment>
<feature type="domain" description="HAMP" evidence="17">
    <location>
        <begin position="369"/>
        <end position="422"/>
    </location>
</feature>
<dbReference type="Gene3D" id="6.10.340.10">
    <property type="match status" value="1"/>
</dbReference>
<dbReference type="SUPFAM" id="SSF47384">
    <property type="entry name" value="Homodimeric domain of signal transducing histidine kinase"/>
    <property type="match status" value="1"/>
</dbReference>
<evidence type="ECO:0000256" key="7">
    <source>
        <dbReference type="ARBA" id="ARBA00022741"/>
    </source>
</evidence>
<keyword evidence="11" id="KW-0902">Two-component regulatory system</keyword>
<dbReference type="SMART" id="SM00388">
    <property type="entry name" value="HisKA"/>
    <property type="match status" value="1"/>
</dbReference>
<sequence length="833" mass="92044">MAFARGRVFKEQLYLLMTIRRKFLLKVVPIVLIPLILFWVAFQFAILGVVKDTETLESNIVELASLSENTQKEALQRLEMAMKEAYSFALSNIGANMDGQLDSIEKSLLLSSVRDDVARFLEDPVNEESRVEVSEYFEDLIETHGLAECRLIANYGRPVLSLSSREGATSGVEVVPTSLMRTRRETLAEPWFLKALNTDSGTSWDVFEHLVHGGESSSTVVSGAIAIQPSESERVLGYLQLVLPIEKLAEMIRGPAALTSSVRLVDENHIVRWRNADEEVQTFTGEDLFISQSVRGGIINAEVTIPRSVLNANLTPYERLSTAMEKNVTRIQEHGSDLHRTINKVSVLMFITKLLLVLVATVLVWILLSRIASRIEVLSRAASRIRDGNLDTPLPVYSKGDELDSLGRGIESMRLRIKSQIAVLDKKVEERTNELAHINRKLQLEIKERSKAEAEAMDANSAKSEFLATMSHEIRTPLNGILGGMNLLSQSAVDDEQRTLCEIISNSAKSLNTLVNDILDLAKIEARKLEFTSERFDLSRVLKEVCDTFQFKAHEKGIELLLEDRLQDTLLREGDPNRLKQIVYNLVGNAVKFTETGSVTVQVECRDNDPDLVRIKVVDTGIGMSPEQRDSIFQPFTQADGTINQKYGGTGLGLAISGRLAEQMNGKITVESVPSEGSTFTVEIALPISIGALESKPLVGSHSKMGKLAGSILVAEDNEVNRLIVNKVLSEAGFTVSTVSNGRECLEAVERERFDLILMDCAMPEMDGCSAARAIRSSGIKTDGVAIMGITAHATSQQKRRCEESGMNDVLFKPVDSSILVESCRRLMASDCA</sequence>
<dbReference type="Pfam" id="PF00512">
    <property type="entry name" value="HisKA"/>
    <property type="match status" value="1"/>
</dbReference>
<evidence type="ECO:0000256" key="11">
    <source>
        <dbReference type="ARBA" id="ARBA00023012"/>
    </source>
</evidence>
<dbReference type="InterPro" id="IPR003660">
    <property type="entry name" value="HAMP_dom"/>
</dbReference>
<dbReference type="EC" id="2.7.13.3" evidence="3"/>
<dbReference type="PANTHER" id="PTHR45339:SF1">
    <property type="entry name" value="HYBRID SIGNAL TRANSDUCTION HISTIDINE KINASE J"/>
    <property type="match status" value="1"/>
</dbReference>
<evidence type="ECO:0000256" key="1">
    <source>
        <dbReference type="ARBA" id="ARBA00000085"/>
    </source>
</evidence>
<comment type="catalytic activity">
    <reaction evidence="1">
        <text>ATP + protein L-histidine = ADP + protein N-phospho-L-histidine.</text>
        <dbReference type="EC" id="2.7.13.3"/>
    </reaction>
</comment>
<keyword evidence="9" id="KW-0067">ATP-binding</keyword>
<dbReference type="Gene3D" id="3.30.565.10">
    <property type="entry name" value="Histidine kinase-like ATPase, C-terminal domain"/>
    <property type="match status" value="1"/>
</dbReference>
<feature type="transmembrane region" description="Helical" evidence="14">
    <location>
        <begin position="23"/>
        <end position="50"/>
    </location>
</feature>
<evidence type="ECO:0000256" key="10">
    <source>
        <dbReference type="ARBA" id="ARBA00022989"/>
    </source>
</evidence>
<feature type="transmembrane region" description="Helical" evidence="14">
    <location>
        <begin position="347"/>
        <end position="368"/>
    </location>
</feature>
<evidence type="ECO:0000313" key="19">
    <source>
        <dbReference type="Proteomes" id="UP000526501"/>
    </source>
</evidence>
<evidence type="ECO:0000256" key="14">
    <source>
        <dbReference type="SAM" id="Phobius"/>
    </source>
</evidence>
<keyword evidence="12 14" id="KW-0472">Membrane</keyword>
<dbReference type="SMART" id="SM00448">
    <property type="entry name" value="REC"/>
    <property type="match status" value="1"/>
</dbReference>
<evidence type="ECO:0000256" key="13">
    <source>
        <dbReference type="PROSITE-ProRule" id="PRU00169"/>
    </source>
</evidence>
<evidence type="ECO:0000256" key="6">
    <source>
        <dbReference type="ARBA" id="ARBA00022692"/>
    </source>
</evidence>
<dbReference type="SUPFAM" id="SSF55874">
    <property type="entry name" value="ATPase domain of HSP90 chaperone/DNA topoisomerase II/histidine kinase"/>
    <property type="match status" value="1"/>
</dbReference>
<dbReference type="EMBL" id="JACHVC010000006">
    <property type="protein sequence ID" value="MBC2605697.1"/>
    <property type="molecule type" value="Genomic_DNA"/>
</dbReference>
<dbReference type="SUPFAM" id="SSF158472">
    <property type="entry name" value="HAMP domain-like"/>
    <property type="match status" value="1"/>
</dbReference>
<dbReference type="Gene3D" id="1.10.287.130">
    <property type="match status" value="1"/>
</dbReference>
<dbReference type="GO" id="GO:0005524">
    <property type="term" value="F:ATP binding"/>
    <property type="evidence" value="ECO:0007669"/>
    <property type="project" value="UniProtKB-KW"/>
</dbReference>
<comment type="caution">
    <text evidence="18">The sequence shown here is derived from an EMBL/GenBank/DDBJ whole genome shotgun (WGS) entry which is preliminary data.</text>
</comment>
<dbReference type="InterPro" id="IPR003594">
    <property type="entry name" value="HATPase_dom"/>
</dbReference>
<evidence type="ECO:0000313" key="18">
    <source>
        <dbReference type="EMBL" id="MBC2605697.1"/>
    </source>
</evidence>
<dbReference type="SMART" id="SM00387">
    <property type="entry name" value="HATPase_c"/>
    <property type="match status" value="1"/>
</dbReference>
<keyword evidence="4 13" id="KW-0597">Phosphoprotein</keyword>
<keyword evidence="7" id="KW-0547">Nucleotide-binding</keyword>
<keyword evidence="5" id="KW-0808">Transferase</keyword>
<proteinExistence type="predicted"/>
<evidence type="ECO:0000256" key="8">
    <source>
        <dbReference type="ARBA" id="ARBA00022777"/>
    </source>
</evidence>
<feature type="domain" description="Histidine kinase" evidence="15">
    <location>
        <begin position="469"/>
        <end position="688"/>
    </location>
</feature>
<dbReference type="InterPro" id="IPR004358">
    <property type="entry name" value="Sig_transdc_His_kin-like_C"/>
</dbReference>
<dbReference type="Pfam" id="PF00072">
    <property type="entry name" value="Response_reg"/>
    <property type="match status" value="1"/>
</dbReference>
<dbReference type="PANTHER" id="PTHR45339">
    <property type="entry name" value="HYBRID SIGNAL TRANSDUCTION HISTIDINE KINASE J"/>
    <property type="match status" value="1"/>
</dbReference>
<dbReference type="Pfam" id="PF02518">
    <property type="entry name" value="HATPase_c"/>
    <property type="match status" value="1"/>
</dbReference>
<evidence type="ECO:0000256" key="3">
    <source>
        <dbReference type="ARBA" id="ARBA00012438"/>
    </source>
</evidence>
<feature type="modified residue" description="4-aspartylphosphate" evidence="13">
    <location>
        <position position="760"/>
    </location>
</feature>
<dbReference type="RefSeq" id="WP_185659564.1">
    <property type="nucleotide sequence ID" value="NZ_JACHVC010000006.1"/>
</dbReference>
<dbReference type="InterPro" id="IPR001789">
    <property type="entry name" value="Sig_transdc_resp-reg_receiver"/>
</dbReference>
<dbReference type="GO" id="GO:0000155">
    <property type="term" value="F:phosphorelay sensor kinase activity"/>
    <property type="evidence" value="ECO:0007669"/>
    <property type="project" value="InterPro"/>
</dbReference>
<dbReference type="PROSITE" id="PS50110">
    <property type="entry name" value="RESPONSE_REGULATORY"/>
    <property type="match status" value="1"/>
</dbReference>
<evidence type="ECO:0000259" key="16">
    <source>
        <dbReference type="PROSITE" id="PS50110"/>
    </source>
</evidence>
<dbReference type="InterPro" id="IPR003661">
    <property type="entry name" value="HisK_dim/P_dom"/>
</dbReference>
<keyword evidence="19" id="KW-1185">Reference proteome</keyword>
<evidence type="ECO:0000256" key="5">
    <source>
        <dbReference type="ARBA" id="ARBA00022679"/>
    </source>
</evidence>
<dbReference type="CDD" id="cd16922">
    <property type="entry name" value="HATPase_EvgS-ArcB-TorS-like"/>
    <property type="match status" value="1"/>
</dbReference>
<dbReference type="InterPro" id="IPR036097">
    <property type="entry name" value="HisK_dim/P_sf"/>
</dbReference>
<dbReference type="InterPro" id="IPR011006">
    <property type="entry name" value="CheY-like_superfamily"/>
</dbReference>
<dbReference type="InterPro" id="IPR005467">
    <property type="entry name" value="His_kinase_dom"/>
</dbReference>
<evidence type="ECO:0000259" key="15">
    <source>
        <dbReference type="PROSITE" id="PS50109"/>
    </source>
</evidence>
<evidence type="ECO:0000259" key="17">
    <source>
        <dbReference type="PROSITE" id="PS50885"/>
    </source>
</evidence>
<dbReference type="FunFam" id="3.30.565.10:FF:000010">
    <property type="entry name" value="Sensor histidine kinase RcsC"/>
    <property type="match status" value="1"/>
</dbReference>
<evidence type="ECO:0000256" key="12">
    <source>
        <dbReference type="ARBA" id="ARBA00023136"/>
    </source>
</evidence>
<feature type="domain" description="Response regulatory" evidence="16">
    <location>
        <begin position="711"/>
        <end position="828"/>
    </location>
</feature>
<dbReference type="Pfam" id="PF00672">
    <property type="entry name" value="HAMP"/>
    <property type="match status" value="1"/>
</dbReference>